<dbReference type="EMBL" id="CM004394">
    <property type="protein sequence ID" value="KAG8648872.1"/>
    <property type="molecule type" value="Genomic_DNA"/>
</dbReference>
<evidence type="ECO:0000313" key="2">
    <source>
        <dbReference type="Proteomes" id="UP000091857"/>
    </source>
</evidence>
<evidence type="ECO:0000313" key="1">
    <source>
        <dbReference type="EMBL" id="KAG8648872.1"/>
    </source>
</evidence>
<keyword evidence="2" id="KW-1185">Reference proteome</keyword>
<dbReference type="Proteomes" id="UP000091857">
    <property type="component" value="Chromosome 8"/>
</dbReference>
<gene>
    <name evidence="1" type="ORF">MANES_08G047351v8</name>
</gene>
<organism evidence="1 2">
    <name type="scientific">Manihot esculenta</name>
    <name type="common">Cassava</name>
    <name type="synonym">Jatropha manihot</name>
    <dbReference type="NCBI Taxonomy" id="3983"/>
    <lineage>
        <taxon>Eukaryota</taxon>
        <taxon>Viridiplantae</taxon>
        <taxon>Streptophyta</taxon>
        <taxon>Embryophyta</taxon>
        <taxon>Tracheophyta</taxon>
        <taxon>Spermatophyta</taxon>
        <taxon>Magnoliopsida</taxon>
        <taxon>eudicotyledons</taxon>
        <taxon>Gunneridae</taxon>
        <taxon>Pentapetalae</taxon>
        <taxon>rosids</taxon>
        <taxon>fabids</taxon>
        <taxon>Malpighiales</taxon>
        <taxon>Euphorbiaceae</taxon>
        <taxon>Crotonoideae</taxon>
        <taxon>Manihoteae</taxon>
        <taxon>Manihot</taxon>
    </lineage>
</organism>
<sequence>MFLIYLAFLFIFYYFAAVTLLICRGYLVLADCKNISFSLLVVHQVSLQFLLFVFVFYLMVLILLFISLAWRSVGRESICWLEFHLRLCSNKSFNISIYLMHATTYSLHRSYSLH</sequence>
<name>A0ACB7H821_MANES</name>
<accession>A0ACB7H821</accession>
<protein>
    <submittedName>
        <fullName evidence="1">Uncharacterized protein</fullName>
    </submittedName>
</protein>
<comment type="caution">
    <text evidence="1">The sequence shown here is derived from an EMBL/GenBank/DDBJ whole genome shotgun (WGS) entry which is preliminary data.</text>
</comment>
<reference evidence="2" key="1">
    <citation type="journal article" date="2016" name="Nat. Biotechnol.">
        <title>Sequencing wild and cultivated cassava and related species reveals extensive interspecific hybridization and genetic diversity.</title>
        <authorList>
            <person name="Bredeson J.V."/>
            <person name="Lyons J.B."/>
            <person name="Prochnik S.E."/>
            <person name="Wu G.A."/>
            <person name="Ha C.M."/>
            <person name="Edsinger-Gonzales E."/>
            <person name="Grimwood J."/>
            <person name="Schmutz J."/>
            <person name="Rabbi I.Y."/>
            <person name="Egesi C."/>
            <person name="Nauluvula P."/>
            <person name="Lebot V."/>
            <person name="Ndunguru J."/>
            <person name="Mkamilo G."/>
            <person name="Bart R.S."/>
            <person name="Setter T.L."/>
            <person name="Gleadow R.M."/>
            <person name="Kulakow P."/>
            <person name="Ferguson M.E."/>
            <person name="Rounsley S."/>
            <person name="Rokhsar D.S."/>
        </authorList>
    </citation>
    <scope>NUCLEOTIDE SEQUENCE [LARGE SCALE GENOMIC DNA]</scope>
    <source>
        <strain evidence="2">cv. AM560-2</strain>
    </source>
</reference>
<proteinExistence type="predicted"/>